<evidence type="ECO:0000313" key="3">
    <source>
        <dbReference type="Proteomes" id="UP000198409"/>
    </source>
</evidence>
<dbReference type="InterPro" id="IPR005569">
    <property type="entry name" value="Arc_DNA-bd_dom"/>
</dbReference>
<proteinExistence type="predicted"/>
<dbReference type="AlphaFoldDB" id="A0A238XX46"/>
<organism evidence="2 3">
    <name type="scientific">Paracoccus sediminis</name>
    <dbReference type="NCBI Taxonomy" id="1214787"/>
    <lineage>
        <taxon>Bacteria</taxon>
        <taxon>Pseudomonadati</taxon>
        <taxon>Pseudomonadota</taxon>
        <taxon>Alphaproteobacteria</taxon>
        <taxon>Rhodobacterales</taxon>
        <taxon>Paracoccaceae</taxon>
        <taxon>Paracoccus</taxon>
    </lineage>
</organism>
<reference evidence="3" key="1">
    <citation type="submission" date="2017-06" db="EMBL/GenBank/DDBJ databases">
        <authorList>
            <person name="Varghese N."/>
            <person name="Submissions S."/>
        </authorList>
    </citation>
    <scope>NUCLEOTIDE SEQUENCE [LARGE SCALE GENOMIC DNA]</scope>
    <source>
        <strain evidence="3">DSM 26170</strain>
    </source>
</reference>
<gene>
    <name evidence="2" type="ORF">SAMN06265378_1135</name>
</gene>
<dbReference type="InterPro" id="IPR010985">
    <property type="entry name" value="Ribbon_hlx_hlx"/>
</dbReference>
<dbReference type="Pfam" id="PF03869">
    <property type="entry name" value="Arc"/>
    <property type="match status" value="1"/>
</dbReference>
<dbReference type="EMBL" id="FZNM01000013">
    <property type="protein sequence ID" value="SNR63091.1"/>
    <property type="molecule type" value="Genomic_DNA"/>
</dbReference>
<evidence type="ECO:0000313" key="2">
    <source>
        <dbReference type="EMBL" id="SNR63091.1"/>
    </source>
</evidence>
<dbReference type="GO" id="GO:0003677">
    <property type="term" value="F:DNA binding"/>
    <property type="evidence" value="ECO:0007669"/>
    <property type="project" value="InterPro"/>
</dbReference>
<sequence length="83" mass="9398">MLRLPEGMRNRIKSVAEANNRSMNAEIIATLEDAFPPLITASEAQIEEALRSTRDALYSSDLTEDQKDQLWNMMMKVVHEGGF</sequence>
<dbReference type="Proteomes" id="UP000198409">
    <property type="component" value="Unassembled WGS sequence"/>
</dbReference>
<dbReference type="Gene3D" id="1.10.1220.10">
    <property type="entry name" value="Met repressor-like"/>
    <property type="match status" value="1"/>
</dbReference>
<protein>
    <submittedName>
        <fullName evidence="2">Arc-like DNA binding domain-containing protein</fullName>
    </submittedName>
</protein>
<dbReference type="GO" id="GO:0006355">
    <property type="term" value="P:regulation of DNA-templated transcription"/>
    <property type="evidence" value="ECO:0007669"/>
    <property type="project" value="InterPro"/>
</dbReference>
<accession>A0A238XX46</accession>
<evidence type="ECO:0000259" key="1">
    <source>
        <dbReference type="Pfam" id="PF03869"/>
    </source>
</evidence>
<feature type="domain" description="Arc-like DNA binding" evidence="1">
    <location>
        <begin position="2"/>
        <end position="35"/>
    </location>
</feature>
<dbReference type="InterPro" id="IPR013321">
    <property type="entry name" value="Arc_rbn_hlx_hlx"/>
</dbReference>
<dbReference type="SUPFAM" id="SSF47598">
    <property type="entry name" value="Ribbon-helix-helix"/>
    <property type="match status" value="1"/>
</dbReference>
<name>A0A238XX46_9RHOB</name>